<dbReference type="Proteomes" id="UP000544127">
    <property type="component" value="Unassembled WGS sequence"/>
</dbReference>
<dbReference type="PANTHER" id="PTHR23267">
    <property type="entry name" value="IMMUNOGLOBULIN LIGHT CHAIN"/>
    <property type="match status" value="1"/>
</dbReference>
<feature type="domain" description="Ig-like" evidence="1">
    <location>
        <begin position="1"/>
        <end position="97"/>
    </location>
</feature>
<evidence type="ECO:0000313" key="3">
    <source>
        <dbReference type="Proteomes" id="UP000544127"/>
    </source>
</evidence>
<sequence length="97" mass="10437">QAALTQPSSVSANPGETVQITCSGFGSAKYVGWYQQKTQASDPVTIIYLDNSRPSEGPQKTYLLYSLHLHLALKPHGPGIQDEAEAVYHCGSRNSSS</sequence>
<organism evidence="2 3">
    <name type="scientific">Upupa epops</name>
    <name type="common">Eurasian hoopoe</name>
    <dbReference type="NCBI Taxonomy" id="57439"/>
    <lineage>
        <taxon>Eukaryota</taxon>
        <taxon>Metazoa</taxon>
        <taxon>Chordata</taxon>
        <taxon>Craniata</taxon>
        <taxon>Vertebrata</taxon>
        <taxon>Euteleostomi</taxon>
        <taxon>Archelosauria</taxon>
        <taxon>Archosauria</taxon>
        <taxon>Dinosauria</taxon>
        <taxon>Saurischia</taxon>
        <taxon>Theropoda</taxon>
        <taxon>Coelurosauria</taxon>
        <taxon>Aves</taxon>
        <taxon>Neognathae</taxon>
        <taxon>Neoaves</taxon>
        <taxon>Telluraves</taxon>
        <taxon>Coraciimorphae</taxon>
        <taxon>Bucerotiformes</taxon>
        <taxon>Upupidae</taxon>
        <taxon>Upupa</taxon>
    </lineage>
</organism>
<dbReference type="SUPFAM" id="SSF48726">
    <property type="entry name" value="Immunoglobulin"/>
    <property type="match status" value="1"/>
</dbReference>
<dbReference type="EMBL" id="VZRI01012894">
    <property type="protein sequence ID" value="NWV00574.1"/>
    <property type="molecule type" value="Genomic_DNA"/>
</dbReference>
<dbReference type="InterPro" id="IPR007110">
    <property type="entry name" value="Ig-like_dom"/>
</dbReference>
<protein>
    <submittedName>
        <fullName evidence="2">LV1 protein</fullName>
    </submittedName>
</protein>
<dbReference type="AlphaFoldDB" id="A0A7K6BE58"/>
<proteinExistence type="predicted"/>
<dbReference type="PROSITE" id="PS50835">
    <property type="entry name" value="IG_LIKE"/>
    <property type="match status" value="1"/>
</dbReference>
<gene>
    <name evidence="2" type="primary">Lv1_3</name>
    <name evidence="2" type="ORF">UPUEPO_R11426</name>
</gene>
<evidence type="ECO:0000313" key="2">
    <source>
        <dbReference type="EMBL" id="NWV00574.1"/>
    </source>
</evidence>
<dbReference type="InterPro" id="IPR036179">
    <property type="entry name" value="Ig-like_dom_sf"/>
</dbReference>
<dbReference type="Gene3D" id="2.60.40.10">
    <property type="entry name" value="Immunoglobulins"/>
    <property type="match status" value="1"/>
</dbReference>
<comment type="caution">
    <text evidence="2">The sequence shown here is derived from an EMBL/GenBank/DDBJ whole genome shotgun (WGS) entry which is preliminary data.</text>
</comment>
<dbReference type="InterPro" id="IPR050150">
    <property type="entry name" value="IgV_Light_Chain"/>
</dbReference>
<dbReference type="OrthoDB" id="8908372at2759"/>
<evidence type="ECO:0000259" key="1">
    <source>
        <dbReference type="PROSITE" id="PS50835"/>
    </source>
</evidence>
<accession>A0A7K6BE58</accession>
<reference evidence="2 3" key="1">
    <citation type="submission" date="2019-09" db="EMBL/GenBank/DDBJ databases">
        <title>Bird 10,000 Genomes (B10K) Project - Family phase.</title>
        <authorList>
            <person name="Zhang G."/>
        </authorList>
    </citation>
    <scope>NUCLEOTIDE SEQUENCE [LARGE SCALE GENOMIC DNA]</scope>
    <source>
        <strain evidence="2">B10K-DU-012-37</strain>
    </source>
</reference>
<keyword evidence="3" id="KW-1185">Reference proteome</keyword>
<dbReference type="InterPro" id="IPR013783">
    <property type="entry name" value="Ig-like_fold"/>
</dbReference>
<name>A0A7K6BE58_UPUEP</name>
<feature type="non-terminal residue" evidence="2">
    <location>
        <position position="97"/>
    </location>
</feature>
<feature type="non-terminal residue" evidence="2">
    <location>
        <position position="1"/>
    </location>
</feature>